<dbReference type="GeneID" id="100907894"/>
<dbReference type="KEGG" id="goe:100907894"/>
<dbReference type="RefSeq" id="XP_003745031.1">
    <property type="nucleotide sequence ID" value="XM_003744983.1"/>
</dbReference>
<evidence type="ECO:0000256" key="8">
    <source>
        <dbReference type="ARBA" id="ARBA00013152"/>
    </source>
</evidence>
<dbReference type="CDD" id="cd07033">
    <property type="entry name" value="TPP_PYR_DXS_TK_like"/>
    <property type="match status" value="1"/>
</dbReference>
<dbReference type="InterPro" id="IPR033248">
    <property type="entry name" value="Transketolase_C"/>
</dbReference>
<dbReference type="Pfam" id="PF00456">
    <property type="entry name" value="Transketolase_N"/>
    <property type="match status" value="1"/>
</dbReference>
<keyword evidence="12" id="KW-0460">Magnesium</keyword>
<dbReference type="Gene3D" id="3.40.50.970">
    <property type="match status" value="2"/>
</dbReference>
<dbReference type="InterPro" id="IPR051424">
    <property type="entry name" value="Transketolase-like"/>
</dbReference>
<keyword evidence="13" id="KW-0786">Thiamine pyrophosphate</keyword>
<comment type="cofactor">
    <cofactor evidence="5">
        <name>thiamine diphosphate</name>
        <dbReference type="ChEBI" id="CHEBI:58937"/>
    </cofactor>
</comment>
<comment type="cofactor">
    <cofactor evidence="1">
        <name>Ca(2+)</name>
        <dbReference type="ChEBI" id="CHEBI:29108"/>
    </cofactor>
</comment>
<dbReference type="SUPFAM" id="SSF52518">
    <property type="entry name" value="Thiamin diphosphate-binding fold (THDP-binding)"/>
    <property type="match status" value="2"/>
</dbReference>
<dbReference type="InterPro" id="IPR029061">
    <property type="entry name" value="THDP-binding"/>
</dbReference>
<dbReference type="GO" id="GO:0030976">
    <property type="term" value="F:thiamine pyrophosphate binding"/>
    <property type="evidence" value="ECO:0007669"/>
    <property type="project" value="TreeGrafter"/>
</dbReference>
<protein>
    <recommendedName>
        <fullName evidence="8">transketolase</fullName>
        <ecNumber evidence="8">2.2.1.1</ecNumber>
    </recommendedName>
</protein>
<dbReference type="GO" id="GO:0004802">
    <property type="term" value="F:transketolase activity"/>
    <property type="evidence" value="ECO:0007669"/>
    <property type="project" value="UniProtKB-EC"/>
</dbReference>
<dbReference type="NCBIfam" id="NF004559">
    <property type="entry name" value="PRK05899.2-5"/>
    <property type="match status" value="1"/>
</dbReference>
<dbReference type="GO" id="GO:0005737">
    <property type="term" value="C:cytoplasm"/>
    <property type="evidence" value="ECO:0007669"/>
    <property type="project" value="UniProtKB-ARBA"/>
</dbReference>
<comment type="similarity">
    <text evidence="6">Belongs to the transketolase family.</text>
</comment>
<evidence type="ECO:0000256" key="3">
    <source>
        <dbReference type="ARBA" id="ARBA00001941"/>
    </source>
</evidence>
<keyword evidence="11" id="KW-0106">Calcium</keyword>
<dbReference type="Pfam" id="PF02780">
    <property type="entry name" value="Transketolase_C"/>
    <property type="match status" value="1"/>
</dbReference>
<dbReference type="InterPro" id="IPR005474">
    <property type="entry name" value="Transketolase_N"/>
</dbReference>
<evidence type="ECO:0000313" key="15">
    <source>
        <dbReference type="Proteomes" id="UP000694867"/>
    </source>
</evidence>
<proteinExistence type="inferred from homology"/>
<evidence type="ECO:0000256" key="4">
    <source>
        <dbReference type="ARBA" id="ARBA00001946"/>
    </source>
</evidence>
<dbReference type="Proteomes" id="UP000694867">
    <property type="component" value="Unplaced"/>
</dbReference>
<dbReference type="PROSITE" id="PS00802">
    <property type="entry name" value="TRANSKETOLASE_2"/>
    <property type="match status" value="1"/>
</dbReference>
<reference evidence="16" key="1">
    <citation type="submission" date="2025-08" db="UniProtKB">
        <authorList>
            <consortium name="RefSeq"/>
        </authorList>
    </citation>
    <scope>IDENTIFICATION</scope>
</reference>
<keyword evidence="9" id="KW-0808">Transferase</keyword>
<evidence type="ECO:0000256" key="9">
    <source>
        <dbReference type="ARBA" id="ARBA00022679"/>
    </source>
</evidence>
<evidence type="ECO:0000256" key="6">
    <source>
        <dbReference type="ARBA" id="ARBA00007131"/>
    </source>
</evidence>
<dbReference type="EC" id="2.2.1.1" evidence="8"/>
<dbReference type="InterPro" id="IPR005475">
    <property type="entry name" value="Transketolase-like_Pyr-bd"/>
</dbReference>
<keyword evidence="15" id="KW-1185">Reference proteome</keyword>
<evidence type="ECO:0000259" key="14">
    <source>
        <dbReference type="SMART" id="SM00861"/>
    </source>
</evidence>
<keyword evidence="10" id="KW-0479">Metal-binding</keyword>
<comment type="cofactor">
    <cofactor evidence="4">
        <name>Mg(2+)</name>
        <dbReference type="ChEBI" id="CHEBI:18420"/>
    </cofactor>
</comment>
<dbReference type="AlphaFoldDB" id="A0AAJ6QV84"/>
<dbReference type="PANTHER" id="PTHR43195:SF1">
    <property type="entry name" value="FI06132P-RELATED"/>
    <property type="match status" value="1"/>
</dbReference>
<evidence type="ECO:0000256" key="11">
    <source>
        <dbReference type="ARBA" id="ARBA00022837"/>
    </source>
</evidence>
<name>A0AAJ6QV84_9ACAR</name>
<dbReference type="FunFam" id="3.40.50.970:FF:000129">
    <property type="entry name" value="Transketolase"/>
    <property type="match status" value="1"/>
</dbReference>
<dbReference type="FunFam" id="3.40.50.970:FF:000033">
    <property type="entry name" value="Transketolase isoform 1"/>
    <property type="match status" value="1"/>
</dbReference>
<comment type="cofactor">
    <cofactor evidence="3">
        <name>Co(2+)</name>
        <dbReference type="ChEBI" id="CHEBI:48828"/>
    </cofactor>
</comment>
<dbReference type="SUPFAM" id="SSF52922">
    <property type="entry name" value="TK C-terminal domain-like"/>
    <property type="match status" value="1"/>
</dbReference>
<dbReference type="Gene3D" id="3.40.50.920">
    <property type="match status" value="1"/>
</dbReference>
<comment type="cofactor">
    <cofactor evidence="2">
        <name>Mn(2+)</name>
        <dbReference type="ChEBI" id="CHEBI:29035"/>
    </cofactor>
</comment>
<sequence>MADDQVLNDVANRLRVLSIQSTNASNSGHPTTCASIAEVMSVLFFDEMKQVLSDPRNASSDRLVLSKGHAAPILYAAWAVAGLFPEERLMDLRKIDCELEGHPTPKLEFVDVATGSLGQGLSCAAGMAYTAKHFDKLDYRVYCIMGDGEAAEGSVWEAMNFAQHYKLDNLVAIFDINRLGQSEATCLQHQMDVYKARCEAFGFHSIVVDGHCVKALKAAFAEARATKGKPTALILKTFKGRGIPGIEDQENWHGKPLGDKAAAAIQAIEGKMSNKRPSKVPMKAPSISAPATVPSAISLSKPPAYSQGEKVATRLAYGTAVAKLGEGSTRVIALDAETKNSTYADKFKKAHPDRFIECFIAEQNLVGVAVGCGTRKRTVPFVSTFAAFFTRAFDQLRMGAISQANVKCVGSHAGISIGEDGPSQMALEDIAMFRSIPGSLVFYPSDAVSTERACELAANYHGIVFIRTSRPATTILYPNDEVFEPGKCKIVRKSSSDRALVIGAGVTLHEALAAAETLAKEGVNIRVCDIFSVKPIDGTAILQNAAECGNNVIVVEDHYEQGGIGDAVAHVLAQAPGTKLRHLCVRGIPRSGPPSVLLDVFGISAKSIAQAVREI</sequence>
<dbReference type="InterPro" id="IPR009014">
    <property type="entry name" value="Transketo_C/PFOR_II"/>
</dbReference>
<evidence type="ECO:0000256" key="10">
    <source>
        <dbReference type="ARBA" id="ARBA00022723"/>
    </source>
</evidence>
<evidence type="ECO:0000313" key="16">
    <source>
        <dbReference type="RefSeq" id="XP_003745031.1"/>
    </source>
</evidence>
<evidence type="ECO:0000256" key="13">
    <source>
        <dbReference type="ARBA" id="ARBA00023052"/>
    </source>
</evidence>
<dbReference type="InterPro" id="IPR020826">
    <property type="entry name" value="Transketolase_BS"/>
</dbReference>
<organism evidence="15 16">
    <name type="scientific">Galendromus occidentalis</name>
    <name type="common">western predatory mite</name>
    <dbReference type="NCBI Taxonomy" id="34638"/>
    <lineage>
        <taxon>Eukaryota</taxon>
        <taxon>Metazoa</taxon>
        <taxon>Ecdysozoa</taxon>
        <taxon>Arthropoda</taxon>
        <taxon>Chelicerata</taxon>
        <taxon>Arachnida</taxon>
        <taxon>Acari</taxon>
        <taxon>Parasitiformes</taxon>
        <taxon>Mesostigmata</taxon>
        <taxon>Gamasina</taxon>
        <taxon>Phytoseioidea</taxon>
        <taxon>Phytoseiidae</taxon>
        <taxon>Typhlodrominae</taxon>
        <taxon>Galendromus</taxon>
    </lineage>
</organism>
<dbReference type="CDD" id="cd02012">
    <property type="entry name" value="TPP_TK"/>
    <property type="match status" value="1"/>
</dbReference>
<feature type="domain" description="Transketolase-like pyrimidine-binding" evidence="14">
    <location>
        <begin position="311"/>
        <end position="475"/>
    </location>
</feature>
<comment type="subunit">
    <text evidence="7">Homodimer.</text>
</comment>
<evidence type="ECO:0000256" key="7">
    <source>
        <dbReference type="ARBA" id="ARBA00011738"/>
    </source>
</evidence>
<evidence type="ECO:0000256" key="5">
    <source>
        <dbReference type="ARBA" id="ARBA00001964"/>
    </source>
</evidence>
<evidence type="ECO:0000256" key="2">
    <source>
        <dbReference type="ARBA" id="ARBA00001936"/>
    </source>
</evidence>
<evidence type="ECO:0000256" key="1">
    <source>
        <dbReference type="ARBA" id="ARBA00001913"/>
    </source>
</evidence>
<accession>A0AAJ6QV84</accession>
<dbReference type="GO" id="GO:0046872">
    <property type="term" value="F:metal ion binding"/>
    <property type="evidence" value="ECO:0007669"/>
    <property type="project" value="UniProtKB-KW"/>
</dbReference>
<dbReference type="Pfam" id="PF02779">
    <property type="entry name" value="Transket_pyr"/>
    <property type="match status" value="1"/>
</dbReference>
<dbReference type="PANTHER" id="PTHR43195">
    <property type="entry name" value="TRANSKETOLASE"/>
    <property type="match status" value="1"/>
</dbReference>
<gene>
    <name evidence="16" type="primary">LOC100907894</name>
</gene>
<evidence type="ECO:0000256" key="12">
    <source>
        <dbReference type="ARBA" id="ARBA00022842"/>
    </source>
</evidence>
<dbReference type="SMART" id="SM00861">
    <property type="entry name" value="Transket_pyr"/>
    <property type="match status" value="1"/>
</dbReference>